<dbReference type="GO" id="GO:0005886">
    <property type="term" value="C:plasma membrane"/>
    <property type="evidence" value="ECO:0007669"/>
    <property type="project" value="UniProtKB-SubCell"/>
</dbReference>
<feature type="signal peptide" evidence="7">
    <location>
        <begin position="1"/>
        <end position="20"/>
    </location>
</feature>
<feature type="chain" id="PRO_5021022436" evidence="7">
    <location>
        <begin position="21"/>
        <end position="220"/>
    </location>
</feature>
<dbReference type="EMBL" id="QYBB01000015">
    <property type="protein sequence ID" value="RYC31300.1"/>
    <property type="molecule type" value="Genomic_DNA"/>
</dbReference>
<evidence type="ECO:0000256" key="4">
    <source>
        <dbReference type="ARBA" id="ARBA00022989"/>
    </source>
</evidence>
<feature type="transmembrane region" description="Helical" evidence="6">
    <location>
        <begin position="134"/>
        <end position="160"/>
    </location>
</feature>
<protein>
    <submittedName>
        <fullName evidence="8">Cytochrome c oxidase caa3-type, assembly factor CtaG-like protein</fullName>
    </submittedName>
</protein>
<sequence>MARDGAALRAAAGIAGLAAAAAAAASLRDPLASMASYTGALMALNQLVPPLLLAALPRSRSAAVGAAAVLFDPILSLATFGALSAAVSLPGLLNPTLAGALYAAPLGALELLTGLMIWAQVMPATRRIHADWRVALLVWVGTLPMTVVAVVWMMAPAVIYTPYLDVICRWDVPPLVDQKWAGFVMLVAGMPLQLAAAWVLLGLGESTTARRPGDTGRCAA</sequence>
<dbReference type="Proteomes" id="UP000290759">
    <property type="component" value="Unassembled WGS sequence"/>
</dbReference>
<proteinExistence type="predicted"/>
<comment type="subcellular location">
    <subcellularLocation>
        <location evidence="1">Cell membrane</location>
        <topology evidence="1">Multi-pass membrane protein</topology>
    </subcellularLocation>
</comment>
<feature type="transmembrane region" description="Helical" evidence="6">
    <location>
        <begin position="63"/>
        <end position="87"/>
    </location>
</feature>
<reference evidence="8 9" key="1">
    <citation type="submission" date="2018-12" db="EMBL/GenBank/DDBJ databases">
        <authorList>
            <person name="Grouzdev D.S."/>
            <person name="Krutkina M.S."/>
        </authorList>
    </citation>
    <scope>NUCLEOTIDE SEQUENCE [LARGE SCALE GENOMIC DNA]</scope>
    <source>
        <strain evidence="8 9">RmlP026</strain>
    </source>
</reference>
<evidence type="ECO:0000256" key="5">
    <source>
        <dbReference type="ARBA" id="ARBA00023136"/>
    </source>
</evidence>
<dbReference type="InterPro" id="IPR019108">
    <property type="entry name" value="Caa3_assmbl_CtaG-rel"/>
</dbReference>
<evidence type="ECO:0000256" key="7">
    <source>
        <dbReference type="SAM" id="SignalP"/>
    </source>
</evidence>
<evidence type="ECO:0000313" key="8">
    <source>
        <dbReference type="EMBL" id="RYC31300.1"/>
    </source>
</evidence>
<comment type="caution">
    <text evidence="8">The sequence shown here is derived from an EMBL/GenBank/DDBJ whole genome shotgun (WGS) entry which is preliminary data.</text>
</comment>
<feature type="transmembrane region" description="Helical" evidence="6">
    <location>
        <begin position="180"/>
        <end position="201"/>
    </location>
</feature>
<reference evidence="8 9" key="2">
    <citation type="submission" date="2019-02" db="EMBL/GenBank/DDBJ databases">
        <title>'Lichenibacterium ramalinii' gen. nov. sp. nov., 'Lichenibacterium minor' gen. nov. sp. nov.</title>
        <authorList>
            <person name="Pankratov T."/>
        </authorList>
    </citation>
    <scope>NUCLEOTIDE SEQUENCE [LARGE SCALE GENOMIC DNA]</scope>
    <source>
        <strain evidence="8 9">RmlP026</strain>
    </source>
</reference>
<dbReference type="RefSeq" id="WP_129227583.1">
    <property type="nucleotide sequence ID" value="NZ_QYBB01000015.1"/>
</dbReference>
<keyword evidence="2" id="KW-1003">Cell membrane</keyword>
<evidence type="ECO:0000256" key="6">
    <source>
        <dbReference type="SAM" id="Phobius"/>
    </source>
</evidence>
<feature type="transmembrane region" description="Helical" evidence="6">
    <location>
        <begin position="99"/>
        <end position="122"/>
    </location>
</feature>
<keyword evidence="9" id="KW-1185">Reference proteome</keyword>
<evidence type="ECO:0000313" key="9">
    <source>
        <dbReference type="Proteomes" id="UP000290759"/>
    </source>
</evidence>
<gene>
    <name evidence="8" type="ORF">D3273_14375</name>
</gene>
<dbReference type="Pfam" id="PF09678">
    <property type="entry name" value="Caa3_CtaG"/>
    <property type="match status" value="1"/>
</dbReference>
<feature type="transmembrane region" description="Helical" evidence="6">
    <location>
        <begin position="34"/>
        <end position="56"/>
    </location>
</feature>
<keyword evidence="7" id="KW-0732">Signal</keyword>
<dbReference type="AlphaFoldDB" id="A0A4Q2U4V4"/>
<evidence type="ECO:0000256" key="3">
    <source>
        <dbReference type="ARBA" id="ARBA00022692"/>
    </source>
</evidence>
<keyword evidence="3 6" id="KW-0812">Transmembrane</keyword>
<dbReference type="OrthoDB" id="74129at2"/>
<keyword evidence="4 6" id="KW-1133">Transmembrane helix</keyword>
<accession>A0A4Q2U4V4</accession>
<evidence type="ECO:0000256" key="1">
    <source>
        <dbReference type="ARBA" id="ARBA00004651"/>
    </source>
</evidence>
<keyword evidence="5 6" id="KW-0472">Membrane</keyword>
<evidence type="ECO:0000256" key="2">
    <source>
        <dbReference type="ARBA" id="ARBA00022475"/>
    </source>
</evidence>
<organism evidence="8 9">
    <name type="scientific">Lichenibacterium minor</name>
    <dbReference type="NCBI Taxonomy" id="2316528"/>
    <lineage>
        <taxon>Bacteria</taxon>
        <taxon>Pseudomonadati</taxon>
        <taxon>Pseudomonadota</taxon>
        <taxon>Alphaproteobacteria</taxon>
        <taxon>Hyphomicrobiales</taxon>
        <taxon>Lichenihabitantaceae</taxon>
        <taxon>Lichenibacterium</taxon>
    </lineage>
</organism>
<name>A0A4Q2U4V4_9HYPH</name>